<dbReference type="EMBL" id="PNCI01000071">
    <property type="protein sequence ID" value="TMP24462.1"/>
    <property type="molecule type" value="Genomic_DNA"/>
</dbReference>
<evidence type="ECO:0000313" key="2">
    <source>
        <dbReference type="Proteomes" id="UP000310249"/>
    </source>
</evidence>
<keyword evidence="1" id="KW-0489">Methyltransferase</keyword>
<dbReference type="OrthoDB" id="244285at2"/>
<gene>
    <name evidence="1" type="ORF">CWB99_22230</name>
</gene>
<protein>
    <submittedName>
        <fullName evidence="1">5-methyltetrahydropteroyltriglutamate--homocysteine methyltransferase</fullName>
    </submittedName>
</protein>
<dbReference type="AlphaFoldDB" id="A0A5S3WGV4"/>
<keyword evidence="1" id="KW-0808">Transferase</keyword>
<dbReference type="GO" id="GO:0032259">
    <property type="term" value="P:methylation"/>
    <property type="evidence" value="ECO:0007669"/>
    <property type="project" value="UniProtKB-KW"/>
</dbReference>
<dbReference type="RefSeq" id="WP_138551427.1">
    <property type="nucleotide sequence ID" value="NZ_PNCH01000023.1"/>
</dbReference>
<evidence type="ECO:0000313" key="1">
    <source>
        <dbReference type="EMBL" id="TMP24462.1"/>
    </source>
</evidence>
<dbReference type="SUPFAM" id="SSF51726">
    <property type="entry name" value="UROD/MetE-like"/>
    <property type="match status" value="1"/>
</dbReference>
<proteinExistence type="predicted"/>
<organism evidence="1 2">
    <name type="scientific">Pseudoalteromonas rubra</name>
    <dbReference type="NCBI Taxonomy" id="43658"/>
    <lineage>
        <taxon>Bacteria</taxon>
        <taxon>Pseudomonadati</taxon>
        <taxon>Pseudomonadota</taxon>
        <taxon>Gammaproteobacteria</taxon>
        <taxon>Alteromonadales</taxon>
        <taxon>Pseudoalteromonadaceae</taxon>
        <taxon>Pseudoalteromonas</taxon>
    </lineage>
</organism>
<dbReference type="Gene3D" id="3.20.20.210">
    <property type="match status" value="1"/>
</dbReference>
<reference evidence="1 2" key="1">
    <citation type="submission" date="2018-01" db="EMBL/GenBank/DDBJ databases">
        <authorList>
            <person name="Paulsen S."/>
            <person name="Gram L.K."/>
        </authorList>
    </citation>
    <scope>NUCLEOTIDE SEQUENCE [LARGE SCALE GENOMIC DNA]</scope>
    <source>
        <strain evidence="1 2">S2676</strain>
    </source>
</reference>
<dbReference type="PANTHER" id="PTHR43844">
    <property type="entry name" value="METHIONINE SYNTHASE"/>
    <property type="match status" value="1"/>
</dbReference>
<dbReference type="GO" id="GO:0008168">
    <property type="term" value="F:methyltransferase activity"/>
    <property type="evidence" value="ECO:0007669"/>
    <property type="project" value="UniProtKB-KW"/>
</dbReference>
<accession>A0A5S3WGV4</accession>
<name>A0A5S3WGV4_9GAMM</name>
<reference evidence="2" key="2">
    <citation type="submission" date="2019-06" db="EMBL/GenBank/DDBJ databases">
        <title>Co-occurence of chitin degradation, pigmentation and bioactivity in marine Pseudoalteromonas.</title>
        <authorList>
            <person name="Sonnenschein E.C."/>
            <person name="Bech P.K."/>
        </authorList>
    </citation>
    <scope>NUCLEOTIDE SEQUENCE [LARGE SCALE GENOMIC DNA]</scope>
    <source>
        <strain evidence="2">S2676</strain>
    </source>
</reference>
<dbReference type="InterPro" id="IPR038071">
    <property type="entry name" value="UROD/MetE-like_sf"/>
</dbReference>
<dbReference type="PANTHER" id="PTHR43844:SF2">
    <property type="entry name" value="SYNTHASE, VITAMIN-B12 INDEPENDENT, PUTATIVE (AFU_ORTHOLOGUE AFUA_3G12060)-RELATED"/>
    <property type="match status" value="1"/>
</dbReference>
<sequence>MSGIRIPSEQIGSIPRNPCLIDAYKNYKLGNISYAHLNDIAERETYQVIRELESLGCEVVSDGEQRKFDGFAHYCLHNSLSYSDQGLLVDFNDGHTRVFAPHLKVAPFRYEHTADEFLAFALKHANVPVKQAVISPSMLSLVYPPQGIDGYDHERFVTDLVNEHVGEVRRCLDLGAHKVQLDFTEARLSLKLDPSGQTLKSFVELINKCLSHFSDEERQRIGIHTCPGADIDSTHSADIDYKYLLPTLFEINAGNFYVALRGETNPKKTLKLISRILKPFQRVFIGVINPNSTELESPESVRDLVLLATEFIPISQLGTCDDCGFSPFADDSSTTRELVYNKIRSRLVGTKLAEDQLNVIT</sequence>
<comment type="caution">
    <text evidence="1">The sequence shown here is derived from an EMBL/GenBank/DDBJ whole genome shotgun (WGS) entry which is preliminary data.</text>
</comment>
<dbReference type="Proteomes" id="UP000310249">
    <property type="component" value="Unassembled WGS sequence"/>
</dbReference>